<evidence type="ECO:0000256" key="2">
    <source>
        <dbReference type="ARBA" id="ARBA00022801"/>
    </source>
</evidence>
<dbReference type="GO" id="GO:0009245">
    <property type="term" value="P:lipid A biosynthetic process"/>
    <property type="evidence" value="ECO:0007669"/>
    <property type="project" value="TreeGrafter"/>
</dbReference>
<evidence type="ECO:0000256" key="1">
    <source>
        <dbReference type="ARBA" id="ARBA00022723"/>
    </source>
</evidence>
<dbReference type="SUPFAM" id="SSF56300">
    <property type="entry name" value="Metallo-dependent phosphatases"/>
    <property type="match status" value="1"/>
</dbReference>
<comment type="caution">
    <text evidence="5">The sequence shown here is derived from an EMBL/GenBank/DDBJ whole genome shotgun (WGS) entry which is preliminary data.</text>
</comment>
<sequence>MRSSIIIIIIFLIITTLCDIVLFIKWIKPTKKKWLKQLHWTIYVIFIAGILALLFILPKIQNEIFLELFIWFNWLLLTIYIPKFFLILFSLLNGAIFSFFRKKFQIVTYAGIFLAVITFFGFMYGAFIGRFDTEVTHIKIKSSSLPKAFNGLKIVQLSDLHIGSLGANSSYWAKAVDLCNREKPDVVVMTGDMMDNFASELTPELIKTFRQLNARTGKYAILGNHDYGDYTKWSSPEAKKANLDSLIEREKQMGFRLLMDEHLFVQKDKDTLVIAGVQNWSKPPFHCYGNLAKAMKGTERYPYVLLLSHDPNHWMTQVVKYQNIRLMLAGHTHGMQLGIRKFGLHWSPAQWVFKQWNGLYSYNNKSLYVNRGLGYLGIPMRLGMPPEITVITLTTK</sequence>
<dbReference type="Gene3D" id="3.60.21.10">
    <property type="match status" value="1"/>
</dbReference>
<dbReference type="STRING" id="681398.PJIAN_3609"/>
<accession>A0A171A4Y7</accession>
<feature type="transmembrane region" description="Helical" evidence="3">
    <location>
        <begin position="106"/>
        <end position="127"/>
    </location>
</feature>
<feature type="domain" description="Calcineurin-like phosphoesterase" evidence="4">
    <location>
        <begin position="152"/>
        <end position="334"/>
    </location>
</feature>
<feature type="transmembrane region" description="Helical" evidence="3">
    <location>
        <begin position="6"/>
        <end position="26"/>
    </location>
</feature>
<feature type="transmembrane region" description="Helical" evidence="3">
    <location>
        <begin position="69"/>
        <end position="94"/>
    </location>
</feature>
<evidence type="ECO:0000313" key="5">
    <source>
        <dbReference type="EMBL" id="GAT63291.1"/>
    </source>
</evidence>
<dbReference type="OrthoDB" id="9780884at2"/>
<evidence type="ECO:0000256" key="3">
    <source>
        <dbReference type="SAM" id="Phobius"/>
    </source>
</evidence>
<evidence type="ECO:0000313" key="6">
    <source>
        <dbReference type="Proteomes" id="UP000076586"/>
    </source>
</evidence>
<keyword evidence="1" id="KW-0479">Metal-binding</keyword>
<keyword evidence="3" id="KW-0812">Transmembrane</keyword>
<dbReference type="AlphaFoldDB" id="A0A171A4Y7"/>
<keyword evidence="3" id="KW-1133">Transmembrane helix</keyword>
<dbReference type="CDD" id="cd07385">
    <property type="entry name" value="MPP_YkuE_C"/>
    <property type="match status" value="1"/>
</dbReference>
<dbReference type="GO" id="GO:0046872">
    <property type="term" value="F:metal ion binding"/>
    <property type="evidence" value="ECO:0007669"/>
    <property type="project" value="UniProtKB-KW"/>
</dbReference>
<keyword evidence="2" id="KW-0378">Hydrolase</keyword>
<dbReference type="InterPro" id="IPR029052">
    <property type="entry name" value="Metallo-depent_PP-like"/>
</dbReference>
<dbReference type="EMBL" id="BDCR01000003">
    <property type="protein sequence ID" value="GAT63291.1"/>
    <property type="molecule type" value="Genomic_DNA"/>
</dbReference>
<dbReference type="GO" id="GO:0008758">
    <property type="term" value="F:UDP-2,3-diacylglucosamine hydrolase activity"/>
    <property type="evidence" value="ECO:0007669"/>
    <property type="project" value="TreeGrafter"/>
</dbReference>
<dbReference type="GO" id="GO:0016020">
    <property type="term" value="C:membrane"/>
    <property type="evidence" value="ECO:0007669"/>
    <property type="project" value="GOC"/>
</dbReference>
<gene>
    <name evidence="5" type="ORF">PJIAN_3609</name>
</gene>
<dbReference type="Pfam" id="PF00149">
    <property type="entry name" value="Metallophos"/>
    <property type="match status" value="1"/>
</dbReference>
<dbReference type="PANTHER" id="PTHR31302:SF31">
    <property type="entry name" value="PHOSPHODIESTERASE YAEI"/>
    <property type="match status" value="1"/>
</dbReference>
<dbReference type="InterPro" id="IPR051158">
    <property type="entry name" value="Metallophosphoesterase_sf"/>
</dbReference>
<reference evidence="6" key="2">
    <citation type="journal article" date="2017" name="Genome Announc.">
        <title>Draft genome sequence of Paludibacter jiangxiensis NM7(T), a propionate-producing fermentative bacterium.</title>
        <authorList>
            <person name="Qiu Y.-L."/>
            <person name="Tourlousse D.M."/>
            <person name="Matsuura N."/>
            <person name="Ohashi A."/>
            <person name="Sekiguchi Y."/>
        </authorList>
    </citation>
    <scope>NUCLEOTIDE SEQUENCE [LARGE SCALE GENOMIC DNA]</scope>
    <source>
        <strain evidence="6">NM7</strain>
    </source>
</reference>
<organism evidence="5 6">
    <name type="scientific">Paludibacter jiangxiensis</name>
    <dbReference type="NCBI Taxonomy" id="681398"/>
    <lineage>
        <taxon>Bacteria</taxon>
        <taxon>Pseudomonadati</taxon>
        <taxon>Bacteroidota</taxon>
        <taxon>Bacteroidia</taxon>
        <taxon>Bacteroidales</taxon>
        <taxon>Paludibacteraceae</taxon>
        <taxon>Paludibacter</taxon>
    </lineage>
</organism>
<dbReference type="PANTHER" id="PTHR31302">
    <property type="entry name" value="TRANSMEMBRANE PROTEIN WITH METALLOPHOSPHOESTERASE DOMAIN-RELATED"/>
    <property type="match status" value="1"/>
</dbReference>
<evidence type="ECO:0000259" key="4">
    <source>
        <dbReference type="Pfam" id="PF00149"/>
    </source>
</evidence>
<feature type="transmembrane region" description="Helical" evidence="3">
    <location>
        <begin position="38"/>
        <end position="57"/>
    </location>
</feature>
<proteinExistence type="predicted"/>
<dbReference type="Proteomes" id="UP000076586">
    <property type="component" value="Unassembled WGS sequence"/>
</dbReference>
<dbReference type="InterPro" id="IPR004843">
    <property type="entry name" value="Calcineurin-like_PHP"/>
</dbReference>
<protein>
    <recommendedName>
        <fullName evidence="4">Calcineurin-like phosphoesterase domain-containing protein</fullName>
    </recommendedName>
</protein>
<name>A0A171A4Y7_9BACT</name>
<keyword evidence="3" id="KW-0472">Membrane</keyword>
<reference evidence="6" key="1">
    <citation type="submission" date="2016-04" db="EMBL/GenBank/DDBJ databases">
        <title>Draft genome sequence of Paludibacter jiangxiensis strain NM7.</title>
        <authorList>
            <person name="Qiu Y."/>
            <person name="Matsuura N."/>
            <person name="Ohashi A."/>
            <person name="Tourlousse M.D."/>
            <person name="Sekiguchi Y."/>
        </authorList>
    </citation>
    <scope>NUCLEOTIDE SEQUENCE [LARGE SCALE GENOMIC DNA]</scope>
    <source>
        <strain evidence="6">NM7</strain>
    </source>
</reference>
<keyword evidence="6" id="KW-1185">Reference proteome</keyword>